<dbReference type="GO" id="GO:0003677">
    <property type="term" value="F:DNA binding"/>
    <property type="evidence" value="ECO:0007669"/>
    <property type="project" value="InterPro"/>
</dbReference>
<dbReference type="EMBL" id="CAADFW010000041">
    <property type="protein sequence ID" value="VFK60132.1"/>
    <property type="molecule type" value="Genomic_DNA"/>
</dbReference>
<protein>
    <submittedName>
        <fullName evidence="2">Transposase</fullName>
    </submittedName>
</protein>
<sequence>MNAVFSVGAQTILNPFAKEQGFLPAVTVLHTFSSDLKRHVHIHFIMSSAGSKLSGKAERFTKYVKRKAKNRRARKKKGSA</sequence>
<dbReference type="InterPro" id="IPR007069">
    <property type="entry name" value="Transposase_32"/>
</dbReference>
<gene>
    <name evidence="2" type="ORF">BECKTC1821F_GA0114240_104119</name>
</gene>
<proteinExistence type="predicted"/>
<name>A0A451A2A9_9GAMM</name>
<dbReference type="GO" id="GO:0004803">
    <property type="term" value="F:transposase activity"/>
    <property type="evidence" value="ECO:0007669"/>
    <property type="project" value="InterPro"/>
</dbReference>
<reference evidence="2" key="1">
    <citation type="submission" date="2019-02" db="EMBL/GenBank/DDBJ databases">
        <authorList>
            <person name="Gruber-Vodicka R. H."/>
            <person name="Seah K. B. B."/>
        </authorList>
    </citation>
    <scope>NUCLEOTIDE SEQUENCE</scope>
    <source>
        <strain evidence="2">BECK_BZ126</strain>
    </source>
</reference>
<accession>A0A451A2A9</accession>
<feature type="domain" description="Transposase IS801/IS1294" evidence="1">
    <location>
        <begin position="25"/>
        <end position="69"/>
    </location>
</feature>
<evidence type="ECO:0000313" key="2">
    <source>
        <dbReference type="EMBL" id="VFK60132.1"/>
    </source>
</evidence>
<dbReference type="GO" id="GO:0006313">
    <property type="term" value="P:DNA transposition"/>
    <property type="evidence" value="ECO:0007669"/>
    <property type="project" value="InterPro"/>
</dbReference>
<evidence type="ECO:0000259" key="1">
    <source>
        <dbReference type="Pfam" id="PF04986"/>
    </source>
</evidence>
<dbReference type="Pfam" id="PF04986">
    <property type="entry name" value="Y2_Tnp"/>
    <property type="match status" value="1"/>
</dbReference>
<dbReference type="AlphaFoldDB" id="A0A451A2A9"/>
<organism evidence="2">
    <name type="scientific">Candidatus Kentrum sp. TC</name>
    <dbReference type="NCBI Taxonomy" id="2126339"/>
    <lineage>
        <taxon>Bacteria</taxon>
        <taxon>Pseudomonadati</taxon>
        <taxon>Pseudomonadota</taxon>
        <taxon>Gammaproteobacteria</taxon>
        <taxon>Candidatus Kentrum</taxon>
    </lineage>
</organism>